<reference evidence="3 4" key="1">
    <citation type="submission" date="2019-08" db="EMBL/GenBank/DDBJ databases">
        <authorList>
            <person name="Lei W."/>
        </authorList>
    </citation>
    <scope>NUCLEOTIDE SEQUENCE [LARGE SCALE GENOMIC DNA]</scope>
    <source>
        <strain evidence="3 4">CCUG 58627</strain>
    </source>
</reference>
<proteinExistence type="predicted"/>
<accession>A0A5C5UMU5</accession>
<gene>
    <name evidence="3" type="ORF">FRX94_03870</name>
</gene>
<feature type="compositionally biased region" description="Low complexity" evidence="1">
    <location>
        <begin position="33"/>
        <end position="45"/>
    </location>
</feature>
<evidence type="ECO:0000256" key="2">
    <source>
        <dbReference type="SAM" id="SignalP"/>
    </source>
</evidence>
<feature type="chain" id="PRO_5039304525" description="Beta-N-acetylglucosaminidase" evidence="2">
    <location>
        <begin position="18"/>
        <end position="224"/>
    </location>
</feature>
<feature type="signal peptide" evidence="2">
    <location>
        <begin position="1"/>
        <end position="17"/>
    </location>
</feature>
<protein>
    <recommendedName>
        <fullName evidence="5">Beta-N-acetylglucosaminidase</fullName>
    </recommendedName>
</protein>
<evidence type="ECO:0000256" key="1">
    <source>
        <dbReference type="SAM" id="MobiDB-lite"/>
    </source>
</evidence>
<evidence type="ECO:0000313" key="4">
    <source>
        <dbReference type="Proteomes" id="UP000320791"/>
    </source>
</evidence>
<keyword evidence="2" id="KW-0732">Signal</keyword>
<keyword evidence="4" id="KW-1185">Reference proteome</keyword>
<feature type="region of interest" description="Disordered" evidence="1">
    <location>
        <begin position="200"/>
        <end position="224"/>
    </location>
</feature>
<evidence type="ECO:0008006" key="5">
    <source>
        <dbReference type="Google" id="ProtNLM"/>
    </source>
</evidence>
<feature type="compositionally biased region" description="Low complexity" evidence="1">
    <location>
        <begin position="52"/>
        <end position="73"/>
    </location>
</feature>
<dbReference type="EMBL" id="VOHM01000006">
    <property type="protein sequence ID" value="TWT26750.1"/>
    <property type="molecule type" value="Genomic_DNA"/>
</dbReference>
<organism evidence="3 4">
    <name type="scientific">Corynebacterium canis</name>
    <dbReference type="NCBI Taxonomy" id="679663"/>
    <lineage>
        <taxon>Bacteria</taxon>
        <taxon>Bacillati</taxon>
        <taxon>Actinomycetota</taxon>
        <taxon>Actinomycetes</taxon>
        <taxon>Mycobacteriales</taxon>
        <taxon>Corynebacteriaceae</taxon>
        <taxon>Corynebacterium</taxon>
    </lineage>
</organism>
<comment type="caution">
    <text evidence="3">The sequence shown here is derived from an EMBL/GenBank/DDBJ whole genome shotgun (WGS) entry which is preliminary data.</text>
</comment>
<dbReference type="Proteomes" id="UP000320791">
    <property type="component" value="Unassembled WGS sequence"/>
</dbReference>
<dbReference type="OrthoDB" id="4426945at2"/>
<evidence type="ECO:0000313" key="3">
    <source>
        <dbReference type="EMBL" id="TWT26750.1"/>
    </source>
</evidence>
<dbReference type="RefSeq" id="WP_146323815.1">
    <property type="nucleotide sequence ID" value="NZ_BAABLR010000005.1"/>
</dbReference>
<name>A0A5C5UMU5_9CORY</name>
<feature type="compositionally biased region" description="Polar residues" evidence="1">
    <location>
        <begin position="211"/>
        <end position="224"/>
    </location>
</feature>
<dbReference type="PROSITE" id="PS51257">
    <property type="entry name" value="PROKAR_LIPOPROTEIN"/>
    <property type="match status" value="1"/>
</dbReference>
<sequence>MLHNRLWVSAFAVGALACALTGCTPGDGPEPSPTSTNSTASPTTSGADKTGESSSAETTDASDASDKTSASKTPSTRGKHDDTVAKAYERFGSLAPKSLFDQLETCMPGGVDKSLQCSGPEVGQFQFFESENKALTTTQLLTGLDSSRIVERDGNRLVGWSSLGSTAVITVVDTDKGLVMQQMMSSEKEEPKDRIIKLGLVSDPDKDSESTTDQEQVSTSAPSE</sequence>
<dbReference type="AlphaFoldDB" id="A0A5C5UMU5"/>
<feature type="region of interest" description="Disordered" evidence="1">
    <location>
        <begin position="26"/>
        <end position="82"/>
    </location>
</feature>